<feature type="transmembrane region" description="Helical" evidence="6">
    <location>
        <begin position="72"/>
        <end position="90"/>
    </location>
</feature>
<evidence type="ECO:0000256" key="3">
    <source>
        <dbReference type="ARBA" id="ARBA00022692"/>
    </source>
</evidence>
<evidence type="ECO:0000313" key="7">
    <source>
        <dbReference type="EMBL" id="RCX05655.1"/>
    </source>
</evidence>
<feature type="transmembrane region" description="Helical" evidence="6">
    <location>
        <begin position="182"/>
        <end position="203"/>
    </location>
</feature>
<keyword evidence="2" id="KW-1003">Cell membrane</keyword>
<organism evidence="7 8">
    <name type="scientific">Schleiferia thermophila</name>
    <dbReference type="NCBI Taxonomy" id="884107"/>
    <lineage>
        <taxon>Bacteria</taxon>
        <taxon>Pseudomonadati</taxon>
        <taxon>Bacteroidota</taxon>
        <taxon>Flavobacteriia</taxon>
        <taxon>Flavobacteriales</taxon>
        <taxon>Schleiferiaceae</taxon>
        <taxon>Schleiferia</taxon>
    </lineage>
</organism>
<sequence>MIELVSAAILLGLTLSFMVGPVFLILLETSIYQGALKALVFNFGVLISDILLIALAFYGSEQLLSSVAGNKYVYIVGGCIILFYAAFSFFRKRNIDVRSFTIQSNFSKNFFKGFLINFLNVGVLAYWLTSTIIIGNKYAFQNTYMWLYFGLTLGTYFTVDIVKILFARKMRQYLTERHLKRLNGIVSFVLGVFGTILVGKGLLLK</sequence>
<dbReference type="PANTHER" id="PTHR30086:SF20">
    <property type="entry name" value="ARGININE EXPORTER PROTEIN ARGO-RELATED"/>
    <property type="match status" value="1"/>
</dbReference>
<dbReference type="GO" id="GO:0005886">
    <property type="term" value="C:plasma membrane"/>
    <property type="evidence" value="ECO:0007669"/>
    <property type="project" value="UniProtKB-SubCell"/>
</dbReference>
<evidence type="ECO:0000313" key="8">
    <source>
        <dbReference type="Proteomes" id="UP000253517"/>
    </source>
</evidence>
<comment type="subcellular location">
    <subcellularLocation>
        <location evidence="1">Cell membrane</location>
        <topology evidence="1">Multi-pass membrane protein</topology>
    </subcellularLocation>
</comment>
<keyword evidence="3 6" id="KW-0812">Transmembrane</keyword>
<evidence type="ECO:0000256" key="2">
    <source>
        <dbReference type="ARBA" id="ARBA00022475"/>
    </source>
</evidence>
<accession>A0A369A937</accession>
<dbReference type="RefSeq" id="WP_125039327.1">
    <property type="nucleotide sequence ID" value="NZ_BHZF01000001.1"/>
</dbReference>
<keyword evidence="4 6" id="KW-1133">Transmembrane helix</keyword>
<reference evidence="7 8" key="1">
    <citation type="submission" date="2018-07" db="EMBL/GenBank/DDBJ databases">
        <title>Genomic Encyclopedia of Type Strains, Phase IV (KMG-IV): sequencing the most valuable type-strain genomes for metagenomic binning, comparative biology and taxonomic classification.</title>
        <authorList>
            <person name="Goeker M."/>
        </authorList>
    </citation>
    <scope>NUCLEOTIDE SEQUENCE [LARGE SCALE GENOMIC DNA]</scope>
    <source>
        <strain evidence="7 8">DSM 21410</strain>
    </source>
</reference>
<dbReference type="GO" id="GO:0015171">
    <property type="term" value="F:amino acid transmembrane transporter activity"/>
    <property type="evidence" value="ECO:0007669"/>
    <property type="project" value="TreeGrafter"/>
</dbReference>
<dbReference type="EMBL" id="QPJS01000001">
    <property type="protein sequence ID" value="RCX05655.1"/>
    <property type="molecule type" value="Genomic_DNA"/>
</dbReference>
<dbReference type="Pfam" id="PF01810">
    <property type="entry name" value="LysE"/>
    <property type="match status" value="1"/>
</dbReference>
<gene>
    <name evidence="7" type="ORF">DES35_101943</name>
</gene>
<dbReference type="AlphaFoldDB" id="A0A369A937"/>
<proteinExistence type="predicted"/>
<keyword evidence="8" id="KW-1185">Reference proteome</keyword>
<feature type="transmembrane region" description="Helical" evidence="6">
    <location>
        <begin position="146"/>
        <end position="166"/>
    </location>
</feature>
<evidence type="ECO:0000256" key="5">
    <source>
        <dbReference type="ARBA" id="ARBA00023136"/>
    </source>
</evidence>
<comment type="caution">
    <text evidence="7">The sequence shown here is derived from an EMBL/GenBank/DDBJ whole genome shotgun (WGS) entry which is preliminary data.</text>
</comment>
<evidence type="ECO:0000256" key="1">
    <source>
        <dbReference type="ARBA" id="ARBA00004651"/>
    </source>
</evidence>
<evidence type="ECO:0000256" key="4">
    <source>
        <dbReference type="ARBA" id="ARBA00022989"/>
    </source>
</evidence>
<name>A0A369A937_9FLAO</name>
<dbReference type="Proteomes" id="UP000253517">
    <property type="component" value="Unassembled WGS sequence"/>
</dbReference>
<evidence type="ECO:0000256" key="6">
    <source>
        <dbReference type="SAM" id="Phobius"/>
    </source>
</evidence>
<keyword evidence="5 6" id="KW-0472">Membrane</keyword>
<dbReference type="PANTHER" id="PTHR30086">
    <property type="entry name" value="ARGININE EXPORTER PROTEIN ARGO"/>
    <property type="match status" value="1"/>
</dbReference>
<dbReference type="InterPro" id="IPR001123">
    <property type="entry name" value="LeuE-type"/>
</dbReference>
<feature type="transmembrane region" description="Helical" evidence="6">
    <location>
        <begin position="39"/>
        <end position="60"/>
    </location>
</feature>
<feature type="transmembrane region" description="Helical" evidence="6">
    <location>
        <begin position="6"/>
        <end position="27"/>
    </location>
</feature>
<protein>
    <submittedName>
        <fullName evidence="7">Threonine/homoserine/homoserine lactone efflux protein</fullName>
    </submittedName>
</protein>
<feature type="transmembrane region" description="Helical" evidence="6">
    <location>
        <begin position="110"/>
        <end position="134"/>
    </location>
</feature>